<dbReference type="PATRIC" id="fig|1938.6.peg.7038"/>
<evidence type="ECO:0000313" key="2">
    <source>
        <dbReference type="EMBL" id="KOG12127.1"/>
    </source>
</evidence>
<dbReference type="EMBL" id="LGUP01000383">
    <property type="protein sequence ID" value="KOG12127.1"/>
    <property type="molecule type" value="Genomic_DNA"/>
</dbReference>
<keyword evidence="1" id="KW-0812">Transmembrane</keyword>
<feature type="transmembrane region" description="Helical" evidence="1">
    <location>
        <begin position="12"/>
        <end position="32"/>
    </location>
</feature>
<proteinExistence type="predicted"/>
<keyword evidence="1" id="KW-1133">Transmembrane helix</keyword>
<feature type="transmembrane region" description="Helical" evidence="1">
    <location>
        <begin position="74"/>
        <end position="96"/>
    </location>
</feature>
<accession>A0A0L8JEN0</accession>
<organism evidence="2 3">
    <name type="scientific">Streptomyces viridochromogenes</name>
    <dbReference type="NCBI Taxonomy" id="1938"/>
    <lineage>
        <taxon>Bacteria</taxon>
        <taxon>Bacillati</taxon>
        <taxon>Actinomycetota</taxon>
        <taxon>Actinomycetes</taxon>
        <taxon>Kitasatosporales</taxon>
        <taxon>Streptomycetaceae</taxon>
        <taxon>Streptomyces</taxon>
    </lineage>
</organism>
<feature type="transmembrane region" description="Helical" evidence="1">
    <location>
        <begin position="165"/>
        <end position="186"/>
    </location>
</feature>
<reference evidence="2 3" key="1">
    <citation type="submission" date="2015-06" db="EMBL/GenBank/DDBJ databases">
        <authorList>
            <person name="Hoefler B.C."/>
            <person name="Straight P.D."/>
        </authorList>
    </citation>
    <scope>NUCLEOTIDE SEQUENCE [LARGE SCALE GENOMIC DNA]</scope>
    <source>
        <strain evidence="2 3">NRRL 3427</strain>
    </source>
</reference>
<gene>
    <name evidence="2" type="ORF">ADK34_32730</name>
</gene>
<comment type="caution">
    <text evidence="2">The sequence shown here is derived from an EMBL/GenBank/DDBJ whole genome shotgun (WGS) entry which is preliminary data.</text>
</comment>
<keyword evidence="1" id="KW-0472">Membrane</keyword>
<dbReference type="Proteomes" id="UP000037023">
    <property type="component" value="Unassembled WGS sequence"/>
</dbReference>
<feature type="transmembrane region" description="Helical" evidence="1">
    <location>
        <begin position="117"/>
        <end position="145"/>
    </location>
</feature>
<dbReference type="AlphaFoldDB" id="A0A0L8JEN0"/>
<evidence type="ECO:0000256" key="1">
    <source>
        <dbReference type="SAM" id="Phobius"/>
    </source>
</evidence>
<evidence type="ECO:0000313" key="3">
    <source>
        <dbReference type="Proteomes" id="UP000037023"/>
    </source>
</evidence>
<protein>
    <submittedName>
        <fullName evidence="2">Uncharacterized protein</fullName>
    </submittedName>
</protein>
<sequence length="195" mass="20147">MRWLRLYARSRQIFLSLPATVISGIAAAIPSWSGEQHSPDARSLVLALSAGIAVASTGLGGQDVRLDRTGSLSWAWIRAAHALGIGMAAVTVLLALQVTTETTTLLVIGRAACGLAGLAAIGAAVFGAAFAWAVPFAWCAVAYFVPPSGDRTVEIAAWMFQPADAAPSTWMSAALLVTGLVTYATAGPRPSVLAR</sequence>
<name>A0A0L8JEN0_STRVR</name>